<gene>
    <name evidence="10" type="ORF">SLOPH_117</name>
</gene>
<evidence type="ECO:0000256" key="5">
    <source>
        <dbReference type="ARBA" id="ARBA00022741"/>
    </source>
</evidence>
<feature type="transmembrane region" description="Helical" evidence="9">
    <location>
        <begin position="47"/>
        <end position="64"/>
    </location>
</feature>
<proteinExistence type="inferred from homology"/>
<dbReference type="STRING" id="1358809.S7XJG3"/>
<feature type="transmembrane region" description="Helical" evidence="9">
    <location>
        <begin position="112"/>
        <end position="134"/>
    </location>
</feature>
<feature type="transmembrane region" description="Helical" evidence="9">
    <location>
        <begin position="443"/>
        <end position="460"/>
    </location>
</feature>
<evidence type="ECO:0000256" key="3">
    <source>
        <dbReference type="ARBA" id="ARBA00022448"/>
    </source>
</evidence>
<dbReference type="PANTHER" id="PTHR31187">
    <property type="match status" value="1"/>
</dbReference>
<dbReference type="GO" id="GO:0005524">
    <property type="term" value="F:ATP binding"/>
    <property type="evidence" value="ECO:0007669"/>
    <property type="project" value="UniProtKB-KW"/>
</dbReference>
<feature type="transmembrane region" description="Helical" evidence="9">
    <location>
        <begin position="79"/>
        <end position="100"/>
    </location>
</feature>
<dbReference type="GO" id="GO:0005471">
    <property type="term" value="F:ATP:ADP antiporter activity"/>
    <property type="evidence" value="ECO:0007669"/>
    <property type="project" value="InterPro"/>
</dbReference>
<feature type="transmembrane region" description="Helical" evidence="9">
    <location>
        <begin position="353"/>
        <end position="371"/>
    </location>
</feature>
<evidence type="ECO:0000313" key="10">
    <source>
        <dbReference type="EMBL" id="EPR79164.1"/>
    </source>
</evidence>
<feature type="transmembrane region" description="Helical" evidence="9">
    <location>
        <begin position="243"/>
        <end position="267"/>
    </location>
</feature>
<feature type="transmembrane region" description="Helical" evidence="9">
    <location>
        <begin position="481"/>
        <end position="505"/>
    </location>
</feature>
<keyword evidence="7 9" id="KW-1133">Transmembrane helix</keyword>
<dbReference type="AlphaFoldDB" id="S7XJG3"/>
<evidence type="ECO:0000313" key="11">
    <source>
        <dbReference type="Proteomes" id="UP000014978"/>
    </source>
</evidence>
<dbReference type="PANTHER" id="PTHR31187:SF1">
    <property type="entry name" value="ADP,ATP CARRIER PROTEIN 1"/>
    <property type="match status" value="1"/>
</dbReference>
<keyword evidence="4 9" id="KW-0812">Transmembrane</keyword>
<dbReference type="HOGENOM" id="CLU_023964_1_0_1"/>
<feature type="transmembrane region" description="Helical" evidence="9">
    <location>
        <begin position="209"/>
        <end position="231"/>
    </location>
</feature>
<keyword evidence="3 9" id="KW-0813">Transport</keyword>
<comment type="subcellular location">
    <subcellularLocation>
        <location evidence="1 9">Membrane</location>
        <topology evidence="1 9">Multi-pass membrane protein</topology>
    </subcellularLocation>
</comment>
<evidence type="ECO:0000256" key="1">
    <source>
        <dbReference type="ARBA" id="ARBA00004141"/>
    </source>
</evidence>
<feature type="transmembrane region" description="Helical" evidence="9">
    <location>
        <begin position="378"/>
        <end position="404"/>
    </location>
</feature>
<comment type="similarity">
    <text evidence="2 9">Belongs to the ADP/ATP translocase tlc family.</text>
</comment>
<dbReference type="Pfam" id="PF03219">
    <property type="entry name" value="TLC"/>
    <property type="match status" value="1"/>
</dbReference>
<dbReference type="InParanoid" id="S7XJG3"/>
<dbReference type="InterPro" id="IPR004667">
    <property type="entry name" value="ADP_ATP_car_bac_type"/>
</dbReference>
<evidence type="ECO:0000256" key="7">
    <source>
        <dbReference type="ARBA" id="ARBA00022989"/>
    </source>
</evidence>
<dbReference type="Proteomes" id="UP000014978">
    <property type="component" value="Unassembled WGS sequence"/>
</dbReference>
<evidence type="ECO:0000256" key="6">
    <source>
        <dbReference type="ARBA" id="ARBA00022840"/>
    </source>
</evidence>
<accession>S7XJG3</accession>
<comment type="caution">
    <text evidence="10">The sequence shown here is derived from an EMBL/GenBank/DDBJ whole genome shotgun (WGS) entry which is preliminary data.</text>
</comment>
<keyword evidence="11" id="KW-1185">Reference proteome</keyword>
<dbReference type="GO" id="GO:0016020">
    <property type="term" value="C:membrane"/>
    <property type="evidence" value="ECO:0007669"/>
    <property type="project" value="UniProtKB-SubCell"/>
</dbReference>
<evidence type="ECO:0000256" key="9">
    <source>
        <dbReference type="RuleBase" id="RU363121"/>
    </source>
</evidence>
<name>S7XJG3_SPRLO</name>
<reference evidence="11" key="1">
    <citation type="journal article" date="2013" name="PLoS Genet.">
        <title>The genome of Spraguea lophii and the basis of host-microsporidian interactions.</title>
        <authorList>
            <person name="Campbell S.E."/>
            <person name="Williams T.A."/>
            <person name="Yousuf A."/>
            <person name="Soanes D.M."/>
            <person name="Paszkiewicz K.H."/>
            <person name="Williams B.A.P."/>
        </authorList>
    </citation>
    <scope>NUCLEOTIDE SEQUENCE [LARGE SCALE GENOMIC DNA]</scope>
    <source>
        <strain evidence="11">42_110</strain>
    </source>
</reference>
<protein>
    <recommendedName>
        <fullName evidence="9">ADP,ATP carrier protein</fullName>
    </recommendedName>
</protein>
<keyword evidence="6 9" id="KW-0067">ATP-binding</keyword>
<keyword evidence="5 9" id="KW-0547">Nucleotide-binding</keyword>
<feature type="transmembrane region" description="Helical" evidence="9">
    <location>
        <begin position="297"/>
        <end position="317"/>
    </location>
</feature>
<dbReference type="OrthoDB" id="2190844at2759"/>
<keyword evidence="8 9" id="KW-0472">Membrane</keyword>
<dbReference type="EMBL" id="ATCN01000379">
    <property type="protein sequence ID" value="EPR79164.1"/>
    <property type="molecule type" value="Genomic_DNA"/>
</dbReference>
<evidence type="ECO:0000256" key="2">
    <source>
        <dbReference type="ARBA" id="ARBA00007127"/>
    </source>
</evidence>
<evidence type="ECO:0000256" key="8">
    <source>
        <dbReference type="ARBA" id="ARBA00023136"/>
    </source>
</evidence>
<organism evidence="10 11">
    <name type="scientific">Spraguea lophii (strain 42_110)</name>
    <name type="common">Microsporidian parasite</name>
    <dbReference type="NCBI Taxonomy" id="1358809"/>
    <lineage>
        <taxon>Eukaryota</taxon>
        <taxon>Fungi</taxon>
        <taxon>Fungi incertae sedis</taxon>
        <taxon>Microsporidia</taxon>
        <taxon>Spragueidae</taxon>
        <taxon>Spraguea</taxon>
    </lineage>
</organism>
<evidence type="ECO:0000256" key="4">
    <source>
        <dbReference type="ARBA" id="ARBA00022692"/>
    </source>
</evidence>
<feature type="transmembrane region" description="Helical" evidence="9">
    <location>
        <begin position="517"/>
        <end position="536"/>
    </location>
</feature>
<dbReference type="VEuPathDB" id="MicrosporidiaDB:SLOPH_117"/>
<dbReference type="OMA" id="RKVIWPI"/>
<sequence>MNNFVSEAEEENYRLLPTESDVEAQAIERSKYSFGIYRIAKIEDKKFWLMGAIFFIIAYVYSVMREIKDAFIIIRQLPASIHILKLLWVPPIAMISMLIVQKALVNNENRTILKYVCIGFAVYFFIYTGISFPWKFSFEPNDQPLKDWVADGKMKYKGVEAMLAVLLTFYGWTSTVHFIASEILGSLMLSFLFMSFANDICPMKQFLRFIPLLYVISNAAIIASAGTMYALQRLLTVSTYIKGRMVLSLLFLISGFLCFAITGLIIIMEKKILGRPLFIVEGERRVKKKVKISASEAIKLVMSSKLVLAICATVLFYNVSTNMAESSYKSVLRIRSDEIGTSGGEAHVMMKQFITQLIIGFAVIFLLITPFSRLVTTVGWTAVAIIPPIFAGIASFIIFSLAIYNTGTKNENVFGFINTIFSKNKFLHSIFHNEKNPLWLEESIGVIVVAFYKVFKYAAFDIAKEAISMKIDSKYRSRFKGVYDGMCGRLGKGCGAIISFTVTMVASTTDIRKASPFYLATSLLLASTWIYLSIYLGNKYKEAVRNNTTVDIDLIGQRKGAIEE</sequence>
<feature type="transmembrane region" description="Helical" evidence="9">
    <location>
        <begin position="176"/>
        <end position="197"/>
    </location>
</feature>